<evidence type="ECO:0000313" key="6">
    <source>
        <dbReference type="EMBL" id="KAL1851760.1"/>
    </source>
</evidence>
<evidence type="ECO:0000259" key="5">
    <source>
        <dbReference type="Pfam" id="PF13439"/>
    </source>
</evidence>
<dbReference type="Gene3D" id="3.40.50.2000">
    <property type="entry name" value="Glycogen Phosphorylase B"/>
    <property type="match status" value="2"/>
</dbReference>
<keyword evidence="7" id="KW-1185">Reference proteome</keyword>
<evidence type="ECO:0000259" key="4">
    <source>
        <dbReference type="Pfam" id="PF00534"/>
    </source>
</evidence>
<comment type="caution">
    <text evidence="6">The sequence shown here is derived from an EMBL/GenBank/DDBJ whole genome shotgun (WGS) entry which is preliminary data.</text>
</comment>
<keyword evidence="3" id="KW-0812">Transmembrane</keyword>
<keyword evidence="1" id="KW-0328">Glycosyltransferase</keyword>
<sequence>MGPESEDLHGWDHDPPAFPDSLRKKRILLCTESWGPVNGVSRTTSMLVRYLRDHGTTVTVVAPRAEDTAPADPSAAPQGPRPSSSAPWAVDEVRLPGSVLPFNPEMAVVYPFRLSTLYRRALLDGTPDLVYLASPASLGFQVLFQLRQWPARDQPPVLCNFQTDLAGYCAVLFPRPLSDVAAFAFGAVQGYLFRHPSVRAVFYPSRFAARYLEGIGVPAVRSEMLQRGVDTQLFSPTRRSAAFRRSVVGARDGELVLLCVARLAAEKGFEFLAAVARELDARGLPFRLCVVGGNANPAIVADVQSLFRPLQHKRRVVFMGFLFGEDLAVAYASADLFLHCSVTETFGLVVLEAMASGVPVVARDEGGPSDIVKDGESGYLVPPGDLSGFVDRVLSVANDEPRRRDLGRRARRQAEETTWDRINSKVAWKIAHCIAESEAHRRARDQEGGNPGRSSRLRAAATSARLAWSLAVISAFWLAVTGYLFVSRIQRWIA</sequence>
<dbReference type="InterPro" id="IPR001296">
    <property type="entry name" value="Glyco_trans_1"/>
</dbReference>
<dbReference type="PANTHER" id="PTHR45947:SF3">
    <property type="entry name" value="SULFOQUINOVOSYL TRANSFERASE SQD2"/>
    <property type="match status" value="1"/>
</dbReference>
<feature type="transmembrane region" description="Helical" evidence="3">
    <location>
        <begin position="466"/>
        <end position="486"/>
    </location>
</feature>
<keyword evidence="3" id="KW-1133">Transmembrane helix</keyword>
<keyword evidence="3" id="KW-0472">Membrane</keyword>
<dbReference type="Pfam" id="PF13439">
    <property type="entry name" value="Glyco_transf_4"/>
    <property type="match status" value="1"/>
</dbReference>
<name>A0ABR3W3H3_9PEZI</name>
<feature type="region of interest" description="Disordered" evidence="2">
    <location>
        <begin position="62"/>
        <end position="88"/>
    </location>
</feature>
<dbReference type="SUPFAM" id="SSF53756">
    <property type="entry name" value="UDP-Glycosyltransferase/glycogen phosphorylase"/>
    <property type="match status" value="1"/>
</dbReference>
<evidence type="ECO:0000256" key="1">
    <source>
        <dbReference type="ARBA" id="ARBA00022676"/>
    </source>
</evidence>
<evidence type="ECO:0000256" key="3">
    <source>
        <dbReference type="SAM" id="Phobius"/>
    </source>
</evidence>
<dbReference type="InterPro" id="IPR050194">
    <property type="entry name" value="Glycosyltransferase_grp1"/>
</dbReference>
<feature type="domain" description="Glycosyltransferase subfamily 4-like N-terminal" evidence="5">
    <location>
        <begin position="37"/>
        <end position="232"/>
    </location>
</feature>
<proteinExistence type="predicted"/>
<gene>
    <name evidence="6" type="ORF">VTK73DRAFT_9331</name>
</gene>
<evidence type="ECO:0000256" key="2">
    <source>
        <dbReference type="SAM" id="MobiDB-lite"/>
    </source>
</evidence>
<dbReference type="PANTHER" id="PTHR45947">
    <property type="entry name" value="SULFOQUINOVOSYL TRANSFERASE SQD2"/>
    <property type="match status" value="1"/>
</dbReference>
<organism evidence="6 7">
    <name type="scientific">Phialemonium thermophilum</name>
    <dbReference type="NCBI Taxonomy" id="223376"/>
    <lineage>
        <taxon>Eukaryota</taxon>
        <taxon>Fungi</taxon>
        <taxon>Dikarya</taxon>
        <taxon>Ascomycota</taxon>
        <taxon>Pezizomycotina</taxon>
        <taxon>Sordariomycetes</taxon>
        <taxon>Sordariomycetidae</taxon>
        <taxon>Cephalothecales</taxon>
        <taxon>Cephalothecaceae</taxon>
        <taxon>Phialemonium</taxon>
    </lineage>
</organism>
<feature type="domain" description="Glycosyl transferase family 1" evidence="4">
    <location>
        <begin position="246"/>
        <end position="412"/>
    </location>
</feature>
<evidence type="ECO:0000313" key="7">
    <source>
        <dbReference type="Proteomes" id="UP001586593"/>
    </source>
</evidence>
<keyword evidence="1" id="KW-0808">Transferase</keyword>
<dbReference type="InterPro" id="IPR028098">
    <property type="entry name" value="Glyco_trans_4-like_N"/>
</dbReference>
<dbReference type="Pfam" id="PF00534">
    <property type="entry name" value="Glycos_transf_1"/>
    <property type="match status" value="1"/>
</dbReference>
<dbReference type="EMBL" id="JAZHXJ010000768">
    <property type="protein sequence ID" value="KAL1851760.1"/>
    <property type="molecule type" value="Genomic_DNA"/>
</dbReference>
<accession>A0ABR3W3H3</accession>
<protein>
    <submittedName>
        <fullName evidence="6">Uncharacterized protein</fullName>
    </submittedName>
</protein>
<dbReference type="Proteomes" id="UP001586593">
    <property type="component" value="Unassembled WGS sequence"/>
</dbReference>
<dbReference type="CDD" id="cd03814">
    <property type="entry name" value="GT4-like"/>
    <property type="match status" value="1"/>
</dbReference>
<reference evidence="6 7" key="1">
    <citation type="journal article" date="2024" name="Commun. Biol.">
        <title>Comparative genomic analysis of thermophilic fungi reveals convergent evolutionary adaptations and gene losses.</title>
        <authorList>
            <person name="Steindorff A.S."/>
            <person name="Aguilar-Pontes M.V."/>
            <person name="Robinson A.J."/>
            <person name="Andreopoulos B."/>
            <person name="LaButti K."/>
            <person name="Kuo A."/>
            <person name="Mondo S."/>
            <person name="Riley R."/>
            <person name="Otillar R."/>
            <person name="Haridas S."/>
            <person name="Lipzen A."/>
            <person name="Grimwood J."/>
            <person name="Schmutz J."/>
            <person name="Clum A."/>
            <person name="Reid I.D."/>
            <person name="Moisan M.C."/>
            <person name="Butler G."/>
            <person name="Nguyen T.T.M."/>
            <person name="Dewar K."/>
            <person name="Conant G."/>
            <person name="Drula E."/>
            <person name="Henrissat B."/>
            <person name="Hansel C."/>
            <person name="Singer S."/>
            <person name="Hutchinson M.I."/>
            <person name="de Vries R.P."/>
            <person name="Natvig D.O."/>
            <person name="Powell A.J."/>
            <person name="Tsang A."/>
            <person name="Grigoriev I.V."/>
        </authorList>
    </citation>
    <scope>NUCLEOTIDE SEQUENCE [LARGE SCALE GENOMIC DNA]</scope>
    <source>
        <strain evidence="6 7">ATCC 24622</strain>
    </source>
</reference>